<gene>
    <name evidence="2" type="ORF">EVEC_LOCUS944</name>
</gene>
<dbReference type="EMBL" id="UXUI01007151">
    <property type="protein sequence ID" value="VDD85801.1"/>
    <property type="molecule type" value="Genomic_DNA"/>
</dbReference>
<organism evidence="4">
    <name type="scientific">Enterobius vermicularis</name>
    <name type="common">Human pinworm</name>
    <dbReference type="NCBI Taxonomy" id="51028"/>
    <lineage>
        <taxon>Eukaryota</taxon>
        <taxon>Metazoa</taxon>
        <taxon>Ecdysozoa</taxon>
        <taxon>Nematoda</taxon>
        <taxon>Chromadorea</taxon>
        <taxon>Rhabditida</taxon>
        <taxon>Spirurina</taxon>
        <taxon>Oxyuridomorpha</taxon>
        <taxon>Oxyuroidea</taxon>
        <taxon>Oxyuridae</taxon>
        <taxon>Enterobius</taxon>
    </lineage>
</organism>
<dbReference type="OrthoDB" id="5917544at2759"/>
<dbReference type="AlphaFoldDB" id="A0A0N4UUZ3"/>
<evidence type="ECO:0000256" key="1">
    <source>
        <dbReference type="SAM" id="Coils"/>
    </source>
</evidence>
<keyword evidence="3" id="KW-1185">Reference proteome</keyword>
<keyword evidence="1" id="KW-0175">Coiled coil</keyword>
<reference evidence="4" key="1">
    <citation type="submission" date="2017-02" db="UniProtKB">
        <authorList>
            <consortium name="WormBaseParasite"/>
        </authorList>
    </citation>
    <scope>IDENTIFICATION</scope>
</reference>
<proteinExistence type="predicted"/>
<accession>A0A0N4UUZ3</accession>
<evidence type="ECO:0000313" key="2">
    <source>
        <dbReference type="EMBL" id="VDD85801.1"/>
    </source>
</evidence>
<dbReference type="Proteomes" id="UP000274131">
    <property type="component" value="Unassembled WGS sequence"/>
</dbReference>
<dbReference type="STRING" id="51028.A0A0N4UUZ3"/>
<evidence type="ECO:0000313" key="4">
    <source>
        <dbReference type="WBParaSite" id="EVEC_0000123601-mRNA-1"/>
    </source>
</evidence>
<reference evidence="2 3" key="2">
    <citation type="submission" date="2018-10" db="EMBL/GenBank/DDBJ databases">
        <authorList>
            <consortium name="Pathogen Informatics"/>
        </authorList>
    </citation>
    <scope>NUCLEOTIDE SEQUENCE [LARGE SCALE GENOMIC DNA]</scope>
</reference>
<sequence length="201" mass="23753">MYKEDHERERVRWQQKLDDAETRLSDAEIIISEMNQLKAELNKKIVEMERNQKPLIEQNRRLAERNRLLQNEIKKGEQKLCHSQDGFLTLKGNYEKLMKENSALKEKRASPEKLEELDRYRNQVLECSKCITALRQSSLEKDRRYDLLLQKFKRIRKCILQRKNGETDEDVFSSFGGSDCSWDSTISLNTIAEDLREVTAA</sequence>
<dbReference type="WBParaSite" id="EVEC_0000123601-mRNA-1">
    <property type="protein sequence ID" value="EVEC_0000123601-mRNA-1"/>
    <property type="gene ID" value="EVEC_0000123601"/>
</dbReference>
<protein>
    <submittedName>
        <fullName evidence="4">TNFAIP3-interacting protein 2</fullName>
    </submittedName>
</protein>
<evidence type="ECO:0000313" key="3">
    <source>
        <dbReference type="Proteomes" id="UP000274131"/>
    </source>
</evidence>
<name>A0A0N4UUZ3_ENTVE</name>
<feature type="coiled-coil region" evidence="1">
    <location>
        <begin position="3"/>
        <end position="107"/>
    </location>
</feature>